<dbReference type="Pfam" id="PF01490">
    <property type="entry name" value="Aa_trans"/>
    <property type="match status" value="1"/>
</dbReference>
<organism evidence="7 8">
    <name type="scientific">Upupa epops</name>
    <name type="common">Eurasian hoopoe</name>
    <dbReference type="NCBI Taxonomy" id="57439"/>
    <lineage>
        <taxon>Eukaryota</taxon>
        <taxon>Metazoa</taxon>
        <taxon>Chordata</taxon>
        <taxon>Craniata</taxon>
        <taxon>Vertebrata</taxon>
        <taxon>Euteleostomi</taxon>
        <taxon>Archelosauria</taxon>
        <taxon>Archosauria</taxon>
        <taxon>Dinosauria</taxon>
        <taxon>Saurischia</taxon>
        <taxon>Theropoda</taxon>
        <taxon>Coelurosauria</taxon>
        <taxon>Aves</taxon>
        <taxon>Neognathae</taxon>
        <taxon>Neoaves</taxon>
        <taxon>Telluraves</taxon>
        <taxon>Coraciimorphae</taxon>
        <taxon>Bucerotiformes</taxon>
        <taxon>Upupidae</taxon>
        <taxon>Upupa</taxon>
    </lineage>
</organism>
<dbReference type="GO" id="GO:0015180">
    <property type="term" value="F:L-alanine transmembrane transporter activity"/>
    <property type="evidence" value="ECO:0007669"/>
    <property type="project" value="TreeGrafter"/>
</dbReference>
<dbReference type="EMBL" id="VZRI01007697">
    <property type="protein sequence ID" value="NWU95732.1"/>
    <property type="molecule type" value="Genomic_DNA"/>
</dbReference>
<reference evidence="7 8" key="1">
    <citation type="submission" date="2019-09" db="EMBL/GenBank/DDBJ databases">
        <title>Bird 10,000 Genomes (B10K) Project - Family phase.</title>
        <authorList>
            <person name="Zhang G."/>
        </authorList>
    </citation>
    <scope>NUCLEOTIDE SEQUENCE [LARGE SCALE GENOMIC DNA]</scope>
    <source>
        <strain evidence="7">B10K-DU-012-37</strain>
    </source>
</reference>
<evidence type="ECO:0000256" key="5">
    <source>
        <dbReference type="SAM" id="Phobius"/>
    </source>
</evidence>
<feature type="transmembrane region" description="Helical" evidence="5">
    <location>
        <begin position="397"/>
        <end position="423"/>
    </location>
</feature>
<feature type="transmembrane region" description="Helical" evidence="5">
    <location>
        <begin position="371"/>
        <end position="391"/>
    </location>
</feature>
<feature type="transmembrane region" description="Helical" evidence="5">
    <location>
        <begin position="329"/>
        <end position="351"/>
    </location>
</feature>
<gene>
    <name evidence="7" type="primary">Slc36a4</name>
    <name evidence="7" type="ORF">UPUEPO_R09635</name>
</gene>
<dbReference type="PANTHER" id="PTHR22950">
    <property type="entry name" value="AMINO ACID TRANSPORTER"/>
    <property type="match status" value="1"/>
</dbReference>
<keyword evidence="8" id="KW-1185">Reference proteome</keyword>
<dbReference type="GO" id="GO:0005774">
    <property type="term" value="C:vacuolar membrane"/>
    <property type="evidence" value="ECO:0007669"/>
    <property type="project" value="TreeGrafter"/>
</dbReference>
<dbReference type="OrthoDB" id="1684102at2759"/>
<feature type="non-terminal residue" evidence="7">
    <location>
        <position position="1"/>
    </location>
</feature>
<dbReference type="PANTHER" id="PTHR22950:SF190">
    <property type="entry name" value="NEUTRAL AMINO ACID UNIPORTER 4"/>
    <property type="match status" value="1"/>
</dbReference>
<protein>
    <submittedName>
        <fullName evidence="7">S36A4 protein</fullName>
    </submittedName>
</protein>
<comment type="caution">
    <text evidence="7">The sequence shown here is derived from an EMBL/GenBank/DDBJ whole genome shotgun (WGS) entry which is preliminary data.</text>
</comment>
<feature type="transmembrane region" description="Helical" evidence="5">
    <location>
        <begin position="435"/>
        <end position="454"/>
    </location>
</feature>
<keyword evidence="4 5" id="KW-0472">Membrane</keyword>
<dbReference type="Proteomes" id="UP000544127">
    <property type="component" value="Unassembled WGS sequence"/>
</dbReference>
<evidence type="ECO:0000256" key="3">
    <source>
        <dbReference type="ARBA" id="ARBA00022989"/>
    </source>
</evidence>
<feature type="transmembrane region" description="Helical" evidence="5">
    <location>
        <begin position="69"/>
        <end position="93"/>
    </location>
</feature>
<sequence length="486" mass="53704">DMEVMTPLIDEQNSDSVSDEERVNNFLPVEKHYQLDTEGGITFLQTLMHLLKGNIGTGLLGLPLAIKNAGIVIGPLSLVFIGVISVHCMHILVRCSHYLCQRMKKSSLGYSDTVSYAMEVGPLAALQKRPSWGRYIVDVFLVITQLGFCSVYIVFLAENVKQVHEGFLESKSGLVNASATSSLPENRSTDLRIYMLCFLPFVILLVFIRNLKSLSLLSLLANLSMALSLVIIYQYIVRDIIDPRKLPLVVGWKKYPLFFGTAVFAFEGVGVVLPLENRMKDTTRFPQALNIGMGIVMVLYISLATLGYLRFGDDIKGSITLNLPQDRWLYQSVKILYSFGIFVTYSIQYYVPAEILIPAVTSKVEQKWKLLFEFAARALLVCSTCAVAVLIPRLDLVISFIGAVSSSTLALILPPLVEILTFYRENLSLWTILKDVFIAAVGVLGFLTGTYVTVEEIIYPASTVAVNATGSSPADVNATDLLVGLK</sequence>
<evidence type="ECO:0000256" key="1">
    <source>
        <dbReference type="ARBA" id="ARBA00004141"/>
    </source>
</evidence>
<evidence type="ECO:0000256" key="2">
    <source>
        <dbReference type="ARBA" id="ARBA00022692"/>
    </source>
</evidence>
<keyword evidence="3 5" id="KW-1133">Transmembrane helix</keyword>
<proteinExistence type="predicted"/>
<dbReference type="AlphaFoldDB" id="A0A7K6B0A3"/>
<feature type="transmembrane region" description="Helical" evidence="5">
    <location>
        <begin position="256"/>
        <end position="276"/>
    </location>
</feature>
<evidence type="ECO:0000313" key="8">
    <source>
        <dbReference type="Proteomes" id="UP000544127"/>
    </source>
</evidence>
<feature type="transmembrane region" description="Helical" evidence="5">
    <location>
        <begin position="288"/>
        <end position="309"/>
    </location>
</feature>
<feature type="domain" description="Amino acid transporter transmembrane" evidence="6">
    <location>
        <begin position="40"/>
        <end position="454"/>
    </location>
</feature>
<dbReference type="GO" id="GO:0015193">
    <property type="term" value="F:L-proline transmembrane transporter activity"/>
    <property type="evidence" value="ECO:0007669"/>
    <property type="project" value="TreeGrafter"/>
</dbReference>
<evidence type="ECO:0000259" key="6">
    <source>
        <dbReference type="Pfam" id="PF01490"/>
    </source>
</evidence>
<feature type="transmembrane region" description="Helical" evidence="5">
    <location>
        <begin position="135"/>
        <end position="157"/>
    </location>
</feature>
<feature type="transmembrane region" description="Helical" evidence="5">
    <location>
        <begin position="191"/>
        <end position="208"/>
    </location>
</feature>
<evidence type="ECO:0000256" key="4">
    <source>
        <dbReference type="ARBA" id="ARBA00023136"/>
    </source>
</evidence>
<evidence type="ECO:0000313" key="7">
    <source>
        <dbReference type="EMBL" id="NWU95732.1"/>
    </source>
</evidence>
<name>A0A7K6B0A3_UPUEP</name>
<keyword evidence="2 5" id="KW-0812">Transmembrane</keyword>
<feature type="non-terminal residue" evidence="7">
    <location>
        <position position="486"/>
    </location>
</feature>
<accession>A0A7K6B0A3</accession>
<feature type="transmembrane region" description="Helical" evidence="5">
    <location>
        <begin position="215"/>
        <end position="236"/>
    </location>
</feature>
<comment type="subcellular location">
    <subcellularLocation>
        <location evidence="1">Membrane</location>
        <topology evidence="1">Multi-pass membrane protein</topology>
    </subcellularLocation>
</comment>
<dbReference type="InterPro" id="IPR013057">
    <property type="entry name" value="AA_transpt_TM"/>
</dbReference>